<evidence type="ECO:0000256" key="2">
    <source>
        <dbReference type="ARBA" id="ARBA00022448"/>
    </source>
</evidence>
<comment type="caution">
    <text evidence="11">The sequence shown here is derived from an EMBL/GenBank/DDBJ whole genome shotgun (WGS) entry which is preliminary data.</text>
</comment>
<dbReference type="Proteomes" id="UP000474957">
    <property type="component" value="Unassembled WGS sequence"/>
</dbReference>
<dbReference type="CDD" id="cd13131">
    <property type="entry name" value="MATE_NorM_like"/>
    <property type="match status" value="1"/>
</dbReference>
<feature type="transmembrane region" description="Helical" evidence="10">
    <location>
        <begin position="106"/>
        <end position="126"/>
    </location>
</feature>
<comment type="subcellular location">
    <subcellularLocation>
        <location evidence="1">Cell inner membrane</location>
        <topology evidence="1">Multi-pass membrane protein</topology>
    </subcellularLocation>
</comment>
<evidence type="ECO:0000256" key="5">
    <source>
        <dbReference type="ARBA" id="ARBA00022692"/>
    </source>
</evidence>
<dbReference type="GO" id="GO:0006811">
    <property type="term" value="P:monoatomic ion transport"/>
    <property type="evidence" value="ECO:0007669"/>
    <property type="project" value="UniProtKB-KW"/>
</dbReference>
<dbReference type="AlphaFoldDB" id="A0A6L5Z6X0"/>
<feature type="transmembrane region" description="Helical" evidence="10">
    <location>
        <begin position="291"/>
        <end position="312"/>
    </location>
</feature>
<evidence type="ECO:0000313" key="11">
    <source>
        <dbReference type="EMBL" id="MSU91814.1"/>
    </source>
</evidence>
<name>A0A6L5Z6X0_9RHOB</name>
<evidence type="ECO:0000256" key="10">
    <source>
        <dbReference type="SAM" id="Phobius"/>
    </source>
</evidence>
<dbReference type="InterPro" id="IPR048279">
    <property type="entry name" value="MdtK-like"/>
</dbReference>
<evidence type="ECO:0000256" key="9">
    <source>
        <dbReference type="ARBA" id="ARBA00031636"/>
    </source>
</evidence>
<sequence>MSVAHPGQGHASRPAPSQGWAHHMRATLKIGAPLIAAQLTQQAIQVTDTVMLGWLSAEALAAGVLATTLFFIGFIAGTGFAYAVMPMAASAAGADDVRGVRRVVRMGLWVGALVVTVLMVPLWFAGPILRLTGQDPELVALAVQYLSVAQWALYPAVAVMVLRSYLSALERTQVVMWATLAGAGLNVVLNWMFIFGNWGAPALGIRGAAIATLGSQTLILLLLVAYSLSRPALKKYELFVRFLRPDWEAFREVLRLGVPISATILAEVGMFSVSSLLMGRLGTIPLAAHGIALQVTSVIFMIPLSLASAGTVRVGHALGRHDAHGLDRGARTVMTMSLAVALSGALVLWLLPEPLIRAFLDDQEPQRAAIVATGTGLLAVAAVFQVVDTLQVISVGLLRGLSDTRVPMWIAVASYWGLGIPAAWALAFPLGMGGIGVWIGLALGLSAAAVMLTWRFAQRDRLGLVRYPART</sequence>
<evidence type="ECO:0000256" key="1">
    <source>
        <dbReference type="ARBA" id="ARBA00004429"/>
    </source>
</evidence>
<accession>A0A6L5Z6X0</accession>
<dbReference type="InterPro" id="IPR002528">
    <property type="entry name" value="MATE_fam"/>
</dbReference>
<dbReference type="InterPro" id="IPR050222">
    <property type="entry name" value="MATE_MdtK"/>
</dbReference>
<feature type="transmembrane region" description="Helical" evidence="10">
    <location>
        <begin position="333"/>
        <end position="352"/>
    </location>
</feature>
<dbReference type="NCBIfam" id="TIGR00797">
    <property type="entry name" value="matE"/>
    <property type="match status" value="1"/>
</dbReference>
<keyword evidence="8 10" id="KW-0472">Membrane</keyword>
<proteinExistence type="predicted"/>
<dbReference type="GO" id="GO:0042910">
    <property type="term" value="F:xenobiotic transmembrane transporter activity"/>
    <property type="evidence" value="ECO:0007669"/>
    <property type="project" value="InterPro"/>
</dbReference>
<dbReference type="GO" id="GO:0005886">
    <property type="term" value="C:plasma membrane"/>
    <property type="evidence" value="ECO:0007669"/>
    <property type="project" value="UniProtKB-SubCell"/>
</dbReference>
<feature type="transmembrane region" description="Helical" evidence="10">
    <location>
        <begin position="249"/>
        <end position="271"/>
    </location>
</feature>
<feature type="transmembrane region" description="Helical" evidence="10">
    <location>
        <begin position="138"/>
        <end position="162"/>
    </location>
</feature>
<evidence type="ECO:0000256" key="6">
    <source>
        <dbReference type="ARBA" id="ARBA00022989"/>
    </source>
</evidence>
<feature type="transmembrane region" description="Helical" evidence="10">
    <location>
        <begin position="174"/>
        <end position="195"/>
    </location>
</feature>
<keyword evidence="6 10" id="KW-1133">Transmembrane helix</keyword>
<keyword evidence="3" id="KW-0050">Antiport</keyword>
<dbReference type="RefSeq" id="WP_154449237.1">
    <property type="nucleotide sequence ID" value="NZ_WIND01000026.1"/>
</dbReference>
<evidence type="ECO:0000256" key="7">
    <source>
        <dbReference type="ARBA" id="ARBA00023065"/>
    </source>
</evidence>
<keyword evidence="5 10" id="KW-0812">Transmembrane</keyword>
<reference evidence="11 12" key="1">
    <citation type="submission" date="2019-10" db="EMBL/GenBank/DDBJ databases">
        <title>Cognatihalovulum marinum gen. nov. sp. nov., a new member of the family Rhodobacteraceae isolated from deep seawater of the Northwest Indian Ocean.</title>
        <authorList>
            <person name="Ruan C."/>
            <person name="Wang J."/>
            <person name="Zheng X."/>
            <person name="Song L."/>
            <person name="Zhu Y."/>
            <person name="Huang Y."/>
            <person name="Lu Z."/>
            <person name="Du W."/>
            <person name="Huang L."/>
            <person name="Dai X."/>
        </authorList>
    </citation>
    <scope>NUCLEOTIDE SEQUENCE [LARGE SCALE GENOMIC DNA]</scope>
    <source>
        <strain evidence="11 12">2CG4</strain>
    </source>
</reference>
<keyword evidence="12" id="KW-1185">Reference proteome</keyword>
<dbReference type="Pfam" id="PF01554">
    <property type="entry name" value="MatE"/>
    <property type="match status" value="2"/>
</dbReference>
<evidence type="ECO:0000256" key="3">
    <source>
        <dbReference type="ARBA" id="ARBA00022449"/>
    </source>
</evidence>
<keyword evidence="4" id="KW-1003">Cell membrane</keyword>
<dbReference type="EMBL" id="WIND01000026">
    <property type="protein sequence ID" value="MSU91814.1"/>
    <property type="molecule type" value="Genomic_DNA"/>
</dbReference>
<evidence type="ECO:0000256" key="8">
    <source>
        <dbReference type="ARBA" id="ARBA00023136"/>
    </source>
</evidence>
<organism evidence="11 12">
    <name type="scientific">Halovulum marinum</name>
    <dbReference type="NCBI Taxonomy" id="2662447"/>
    <lineage>
        <taxon>Bacteria</taxon>
        <taxon>Pseudomonadati</taxon>
        <taxon>Pseudomonadota</taxon>
        <taxon>Alphaproteobacteria</taxon>
        <taxon>Rhodobacterales</taxon>
        <taxon>Paracoccaceae</taxon>
        <taxon>Halovulum</taxon>
    </lineage>
</organism>
<evidence type="ECO:0000313" key="12">
    <source>
        <dbReference type="Proteomes" id="UP000474957"/>
    </source>
</evidence>
<dbReference type="PANTHER" id="PTHR43298:SF2">
    <property type="entry name" value="FMN_FAD EXPORTER YEEO-RELATED"/>
    <property type="match status" value="1"/>
</dbReference>
<dbReference type="GO" id="GO:0015297">
    <property type="term" value="F:antiporter activity"/>
    <property type="evidence" value="ECO:0007669"/>
    <property type="project" value="UniProtKB-KW"/>
</dbReference>
<feature type="transmembrane region" description="Helical" evidence="10">
    <location>
        <begin position="207"/>
        <end position="228"/>
    </location>
</feature>
<feature type="transmembrane region" description="Helical" evidence="10">
    <location>
        <begin position="368"/>
        <end position="387"/>
    </location>
</feature>
<dbReference type="PIRSF" id="PIRSF006603">
    <property type="entry name" value="DinF"/>
    <property type="match status" value="1"/>
</dbReference>
<gene>
    <name evidence="11" type="ORF">GE300_19750</name>
</gene>
<dbReference type="PANTHER" id="PTHR43298">
    <property type="entry name" value="MULTIDRUG RESISTANCE PROTEIN NORM-RELATED"/>
    <property type="match status" value="1"/>
</dbReference>
<feature type="transmembrane region" description="Helical" evidence="10">
    <location>
        <begin position="435"/>
        <end position="457"/>
    </location>
</feature>
<protein>
    <recommendedName>
        <fullName evidence="9">Multidrug-efflux transporter</fullName>
    </recommendedName>
</protein>
<keyword evidence="7" id="KW-0406">Ion transport</keyword>
<feature type="transmembrane region" description="Helical" evidence="10">
    <location>
        <begin position="59"/>
        <end position="85"/>
    </location>
</feature>
<feature type="transmembrane region" description="Helical" evidence="10">
    <location>
        <begin position="408"/>
        <end position="429"/>
    </location>
</feature>
<keyword evidence="2" id="KW-0813">Transport</keyword>
<evidence type="ECO:0000256" key="4">
    <source>
        <dbReference type="ARBA" id="ARBA00022475"/>
    </source>
</evidence>